<dbReference type="GO" id="GO:0003747">
    <property type="term" value="F:translation release factor activity"/>
    <property type="evidence" value="ECO:0007669"/>
    <property type="project" value="InterPro"/>
</dbReference>
<dbReference type="GO" id="GO:0032543">
    <property type="term" value="P:mitochondrial translation"/>
    <property type="evidence" value="ECO:0007669"/>
    <property type="project" value="UniProtKB-ARBA"/>
</dbReference>
<feature type="compositionally biased region" description="Basic and acidic residues" evidence="5">
    <location>
        <begin position="104"/>
        <end position="133"/>
    </location>
</feature>
<evidence type="ECO:0000256" key="5">
    <source>
        <dbReference type="SAM" id="MobiDB-lite"/>
    </source>
</evidence>
<comment type="subcellular location">
    <subcellularLocation>
        <location evidence="1">Mitochondrion</location>
    </subcellularLocation>
</comment>
<dbReference type="Pfam" id="PF00472">
    <property type="entry name" value="RF-1"/>
    <property type="match status" value="1"/>
</dbReference>
<evidence type="ECO:0000256" key="1">
    <source>
        <dbReference type="ARBA" id="ARBA00004173"/>
    </source>
</evidence>
<dbReference type="SUPFAM" id="SSF75620">
    <property type="entry name" value="Release factor"/>
    <property type="match status" value="1"/>
</dbReference>
<dbReference type="Proteomes" id="UP001305647">
    <property type="component" value="Unassembled WGS sequence"/>
</dbReference>
<dbReference type="FunFam" id="3.30.160.20:FF:000065">
    <property type="entry name" value="Peptidyl-tRNA hydrolase domain protein"/>
    <property type="match status" value="1"/>
</dbReference>
<feature type="non-terminal residue" evidence="7">
    <location>
        <position position="133"/>
    </location>
</feature>
<gene>
    <name evidence="7" type="ORF">N658DRAFT_393592</name>
</gene>
<dbReference type="InterPro" id="IPR045853">
    <property type="entry name" value="Pep_chain_release_fac_I_sf"/>
</dbReference>
<sequence length="133" mass="14754">LPPRPKHPPESEIEEYFLKGSGPGGQKINKTSSAVQLKHIPTGLVIKSQATRSRMQNRKIARNLLALKLDELANGPDSRAAIVSDVKKKRADSRAKKARRKYRKLAEAEGEASRDRAGFEEEQGKAARLGRED</sequence>
<feature type="region of interest" description="Disordered" evidence="5">
    <location>
        <begin position="1"/>
        <end position="29"/>
    </location>
</feature>
<feature type="region of interest" description="Disordered" evidence="5">
    <location>
        <begin position="89"/>
        <end position="133"/>
    </location>
</feature>
<dbReference type="GO" id="GO:0005739">
    <property type="term" value="C:mitochondrion"/>
    <property type="evidence" value="ECO:0007669"/>
    <property type="project" value="UniProtKB-SubCell"/>
</dbReference>
<name>A0AAN6Q7A5_9PEZI</name>
<dbReference type="PANTHER" id="PTHR46203">
    <property type="entry name" value="PROBABLE PEPTIDE CHAIN RELEASE FACTOR C12ORF65"/>
    <property type="match status" value="1"/>
</dbReference>
<evidence type="ECO:0000313" key="8">
    <source>
        <dbReference type="Proteomes" id="UP001305647"/>
    </source>
</evidence>
<comment type="similarity">
    <text evidence="2">Belongs to the prokaryotic/mitochondrial release factor family.</text>
</comment>
<accession>A0AAN6Q7A5</accession>
<feature type="domain" description="Prokaryotic-type class I peptide chain release factors" evidence="6">
    <location>
        <begin position="9"/>
        <end position="104"/>
    </location>
</feature>
<dbReference type="InterPro" id="IPR052405">
    <property type="entry name" value="Mito_Transl_Release_Factor"/>
</dbReference>
<comment type="caution">
    <text evidence="7">The sequence shown here is derived from an EMBL/GenBank/DDBJ whole genome shotgun (WGS) entry which is preliminary data.</text>
</comment>
<reference evidence="7" key="1">
    <citation type="journal article" date="2023" name="Mol. Phylogenet. Evol.">
        <title>Genome-scale phylogeny and comparative genomics of the fungal order Sordariales.</title>
        <authorList>
            <person name="Hensen N."/>
            <person name="Bonometti L."/>
            <person name="Westerberg I."/>
            <person name="Brannstrom I.O."/>
            <person name="Guillou S."/>
            <person name="Cros-Aarteil S."/>
            <person name="Calhoun S."/>
            <person name="Haridas S."/>
            <person name="Kuo A."/>
            <person name="Mondo S."/>
            <person name="Pangilinan J."/>
            <person name="Riley R."/>
            <person name="LaButti K."/>
            <person name="Andreopoulos B."/>
            <person name="Lipzen A."/>
            <person name="Chen C."/>
            <person name="Yan M."/>
            <person name="Daum C."/>
            <person name="Ng V."/>
            <person name="Clum A."/>
            <person name="Steindorff A."/>
            <person name="Ohm R.A."/>
            <person name="Martin F."/>
            <person name="Silar P."/>
            <person name="Natvig D.O."/>
            <person name="Lalanne C."/>
            <person name="Gautier V."/>
            <person name="Ament-Velasquez S.L."/>
            <person name="Kruys A."/>
            <person name="Hutchinson M.I."/>
            <person name="Powell A.J."/>
            <person name="Barry K."/>
            <person name="Miller A.N."/>
            <person name="Grigoriev I.V."/>
            <person name="Debuchy R."/>
            <person name="Gladieux P."/>
            <person name="Hiltunen Thoren M."/>
            <person name="Johannesson H."/>
        </authorList>
    </citation>
    <scope>NUCLEOTIDE SEQUENCE</scope>
    <source>
        <strain evidence="7">CBS 757.83</strain>
    </source>
</reference>
<dbReference type="PANTHER" id="PTHR46203:SF1">
    <property type="entry name" value="MITOCHONDRIAL TRANSLATION RELEASE FACTOR IN RESCUE"/>
    <property type="match status" value="1"/>
</dbReference>
<keyword evidence="3" id="KW-0809">Transit peptide</keyword>
<evidence type="ECO:0000256" key="2">
    <source>
        <dbReference type="ARBA" id="ARBA00010835"/>
    </source>
</evidence>
<evidence type="ECO:0000313" key="7">
    <source>
        <dbReference type="EMBL" id="KAK4104963.1"/>
    </source>
</evidence>
<dbReference type="Gene3D" id="3.30.160.20">
    <property type="match status" value="1"/>
</dbReference>
<proteinExistence type="inferred from homology"/>
<evidence type="ECO:0000256" key="3">
    <source>
        <dbReference type="ARBA" id="ARBA00022946"/>
    </source>
</evidence>
<protein>
    <recommendedName>
        <fullName evidence="6">Prokaryotic-type class I peptide chain release factors domain-containing protein</fullName>
    </recommendedName>
</protein>
<dbReference type="InterPro" id="IPR000352">
    <property type="entry name" value="Pep_chain_release_fac_I"/>
</dbReference>
<organism evidence="7 8">
    <name type="scientific">Parathielavia hyrcaniae</name>
    <dbReference type="NCBI Taxonomy" id="113614"/>
    <lineage>
        <taxon>Eukaryota</taxon>
        <taxon>Fungi</taxon>
        <taxon>Dikarya</taxon>
        <taxon>Ascomycota</taxon>
        <taxon>Pezizomycotina</taxon>
        <taxon>Sordariomycetes</taxon>
        <taxon>Sordariomycetidae</taxon>
        <taxon>Sordariales</taxon>
        <taxon>Chaetomiaceae</taxon>
        <taxon>Parathielavia</taxon>
    </lineage>
</organism>
<feature type="compositionally biased region" description="Basic residues" evidence="5">
    <location>
        <begin position="89"/>
        <end position="103"/>
    </location>
</feature>
<dbReference type="AlphaFoldDB" id="A0AAN6Q7A5"/>
<feature type="non-terminal residue" evidence="7">
    <location>
        <position position="1"/>
    </location>
</feature>
<reference evidence="7" key="2">
    <citation type="submission" date="2023-05" db="EMBL/GenBank/DDBJ databases">
        <authorList>
            <consortium name="Lawrence Berkeley National Laboratory"/>
            <person name="Steindorff A."/>
            <person name="Hensen N."/>
            <person name="Bonometti L."/>
            <person name="Westerberg I."/>
            <person name="Brannstrom I.O."/>
            <person name="Guillou S."/>
            <person name="Cros-Aarteil S."/>
            <person name="Calhoun S."/>
            <person name="Haridas S."/>
            <person name="Kuo A."/>
            <person name="Mondo S."/>
            <person name="Pangilinan J."/>
            <person name="Riley R."/>
            <person name="Labutti K."/>
            <person name="Andreopoulos B."/>
            <person name="Lipzen A."/>
            <person name="Chen C."/>
            <person name="Yanf M."/>
            <person name="Daum C."/>
            <person name="Ng V."/>
            <person name="Clum A."/>
            <person name="Ohm R."/>
            <person name="Martin F."/>
            <person name="Silar P."/>
            <person name="Natvig D."/>
            <person name="Lalanne C."/>
            <person name="Gautier V."/>
            <person name="Ament-Velasquez S.L."/>
            <person name="Kruys A."/>
            <person name="Hutchinson M.I."/>
            <person name="Powell A.J."/>
            <person name="Barry K."/>
            <person name="Miller A.N."/>
            <person name="Grigoriev I.V."/>
            <person name="Debuchy R."/>
            <person name="Gladieux P."/>
            <person name="Thoren M.H."/>
            <person name="Johannesson H."/>
        </authorList>
    </citation>
    <scope>NUCLEOTIDE SEQUENCE</scope>
    <source>
        <strain evidence="7">CBS 757.83</strain>
    </source>
</reference>
<evidence type="ECO:0000256" key="4">
    <source>
        <dbReference type="ARBA" id="ARBA00023128"/>
    </source>
</evidence>
<keyword evidence="8" id="KW-1185">Reference proteome</keyword>
<keyword evidence="4" id="KW-0496">Mitochondrion</keyword>
<dbReference type="EMBL" id="MU863626">
    <property type="protein sequence ID" value="KAK4104963.1"/>
    <property type="molecule type" value="Genomic_DNA"/>
</dbReference>
<evidence type="ECO:0000259" key="6">
    <source>
        <dbReference type="Pfam" id="PF00472"/>
    </source>
</evidence>